<evidence type="ECO:0000313" key="8">
    <source>
        <dbReference type="EMBL" id="MFD2068345.1"/>
    </source>
</evidence>
<dbReference type="CDD" id="cd17535">
    <property type="entry name" value="REC_NarL-like"/>
    <property type="match status" value="1"/>
</dbReference>
<sequence length="219" mass="24233">MINVILTDDHQIIRDGISALLEMEETINVVGEASNGNELIALLATTPVDVVLLDINMPEKDGFETTVYLRTYHPDVKIIILTMLNNISYVHRLMAAGALGFILKSAGSEELCGAIKLVAKGLRFVCADIAMLLLDKAQAKELFPSAEQKGDDKEYKDLSKREIEVLSLIAEGYTNAEIANKLFTSKRTIETHRQNILDKTQSRNTANLIKYALKNGIIT</sequence>
<dbReference type="InterPro" id="IPR058245">
    <property type="entry name" value="NreC/VraR/RcsB-like_REC"/>
</dbReference>
<dbReference type="InterPro" id="IPR016032">
    <property type="entry name" value="Sig_transdc_resp-reg_C-effctor"/>
</dbReference>
<name>A0ABW4X236_9BACT</name>
<comment type="caution">
    <text evidence="8">The sequence shown here is derived from an EMBL/GenBank/DDBJ whole genome shotgun (WGS) entry which is preliminary data.</text>
</comment>
<dbReference type="PRINTS" id="PR00038">
    <property type="entry name" value="HTHLUXR"/>
</dbReference>
<dbReference type="PANTHER" id="PTHR43214">
    <property type="entry name" value="TWO-COMPONENT RESPONSE REGULATOR"/>
    <property type="match status" value="1"/>
</dbReference>
<dbReference type="SUPFAM" id="SSF52172">
    <property type="entry name" value="CheY-like"/>
    <property type="match status" value="1"/>
</dbReference>
<keyword evidence="2" id="KW-0805">Transcription regulation</keyword>
<evidence type="ECO:0000259" key="7">
    <source>
        <dbReference type="PROSITE" id="PS50110"/>
    </source>
</evidence>
<dbReference type="Gene3D" id="3.40.50.2300">
    <property type="match status" value="1"/>
</dbReference>
<dbReference type="InterPro" id="IPR039420">
    <property type="entry name" value="WalR-like"/>
</dbReference>
<dbReference type="Pfam" id="PF00072">
    <property type="entry name" value="Response_reg"/>
    <property type="match status" value="1"/>
</dbReference>
<dbReference type="CDD" id="cd06170">
    <property type="entry name" value="LuxR_C_like"/>
    <property type="match status" value="1"/>
</dbReference>
<feature type="domain" description="Response regulatory" evidence="7">
    <location>
        <begin position="3"/>
        <end position="119"/>
    </location>
</feature>
<reference evidence="9" key="1">
    <citation type="journal article" date="2019" name="Int. J. Syst. Evol. Microbiol.">
        <title>The Global Catalogue of Microorganisms (GCM) 10K type strain sequencing project: providing services to taxonomists for standard genome sequencing and annotation.</title>
        <authorList>
            <consortium name="The Broad Institute Genomics Platform"/>
            <consortium name="The Broad Institute Genome Sequencing Center for Infectious Disease"/>
            <person name="Wu L."/>
            <person name="Ma J."/>
        </authorList>
    </citation>
    <scope>NUCLEOTIDE SEQUENCE [LARGE SCALE GENOMIC DNA]</scope>
    <source>
        <strain evidence="9">JCM 16545</strain>
    </source>
</reference>
<evidence type="ECO:0000256" key="4">
    <source>
        <dbReference type="ARBA" id="ARBA00023163"/>
    </source>
</evidence>
<keyword evidence="3" id="KW-0238">DNA-binding</keyword>
<evidence type="ECO:0000313" key="9">
    <source>
        <dbReference type="Proteomes" id="UP001597369"/>
    </source>
</evidence>
<feature type="domain" description="HTH luxR-type" evidence="6">
    <location>
        <begin position="151"/>
        <end position="216"/>
    </location>
</feature>
<dbReference type="RefSeq" id="WP_229959314.1">
    <property type="nucleotide sequence ID" value="NZ_JAJJWI010000005.1"/>
</dbReference>
<dbReference type="PROSITE" id="PS50043">
    <property type="entry name" value="HTH_LUXR_2"/>
    <property type="match status" value="1"/>
</dbReference>
<dbReference type="Proteomes" id="UP001597369">
    <property type="component" value="Unassembled WGS sequence"/>
</dbReference>
<feature type="modified residue" description="4-aspartylphosphate" evidence="5">
    <location>
        <position position="54"/>
    </location>
</feature>
<dbReference type="InterPro" id="IPR011006">
    <property type="entry name" value="CheY-like_superfamily"/>
</dbReference>
<dbReference type="Pfam" id="PF00196">
    <property type="entry name" value="GerE"/>
    <property type="match status" value="1"/>
</dbReference>
<dbReference type="InterPro" id="IPR001789">
    <property type="entry name" value="Sig_transdc_resp-reg_receiver"/>
</dbReference>
<dbReference type="PANTHER" id="PTHR43214:SF41">
    <property type="entry name" value="NITRATE_NITRITE RESPONSE REGULATOR PROTEIN NARP"/>
    <property type="match status" value="1"/>
</dbReference>
<gene>
    <name evidence="8" type="ORF">ACFSKU_15760</name>
</gene>
<keyword evidence="4" id="KW-0804">Transcription</keyword>
<protein>
    <submittedName>
        <fullName evidence="8">Response regulator</fullName>
    </submittedName>
</protein>
<dbReference type="PROSITE" id="PS50110">
    <property type="entry name" value="RESPONSE_REGULATORY"/>
    <property type="match status" value="1"/>
</dbReference>
<dbReference type="SMART" id="SM00448">
    <property type="entry name" value="REC"/>
    <property type="match status" value="1"/>
</dbReference>
<dbReference type="InterPro" id="IPR000792">
    <property type="entry name" value="Tscrpt_reg_LuxR_C"/>
</dbReference>
<evidence type="ECO:0000256" key="2">
    <source>
        <dbReference type="ARBA" id="ARBA00023015"/>
    </source>
</evidence>
<evidence type="ECO:0000259" key="6">
    <source>
        <dbReference type="PROSITE" id="PS50043"/>
    </source>
</evidence>
<accession>A0ABW4X236</accession>
<keyword evidence="9" id="KW-1185">Reference proteome</keyword>
<dbReference type="SUPFAM" id="SSF46894">
    <property type="entry name" value="C-terminal effector domain of the bipartite response regulators"/>
    <property type="match status" value="1"/>
</dbReference>
<dbReference type="SMART" id="SM00421">
    <property type="entry name" value="HTH_LUXR"/>
    <property type="match status" value="1"/>
</dbReference>
<dbReference type="EMBL" id="JBHUHV010000053">
    <property type="protein sequence ID" value="MFD2068345.1"/>
    <property type="molecule type" value="Genomic_DNA"/>
</dbReference>
<keyword evidence="1 5" id="KW-0597">Phosphoprotein</keyword>
<organism evidence="8 9">
    <name type="scientific">Pontibacter silvestris</name>
    <dbReference type="NCBI Taxonomy" id="2305183"/>
    <lineage>
        <taxon>Bacteria</taxon>
        <taxon>Pseudomonadati</taxon>
        <taxon>Bacteroidota</taxon>
        <taxon>Cytophagia</taxon>
        <taxon>Cytophagales</taxon>
        <taxon>Hymenobacteraceae</taxon>
        <taxon>Pontibacter</taxon>
    </lineage>
</organism>
<evidence type="ECO:0000256" key="3">
    <source>
        <dbReference type="ARBA" id="ARBA00023125"/>
    </source>
</evidence>
<evidence type="ECO:0000256" key="1">
    <source>
        <dbReference type="ARBA" id="ARBA00022553"/>
    </source>
</evidence>
<proteinExistence type="predicted"/>
<evidence type="ECO:0000256" key="5">
    <source>
        <dbReference type="PROSITE-ProRule" id="PRU00169"/>
    </source>
</evidence>